<evidence type="ECO:0000256" key="7">
    <source>
        <dbReference type="ARBA" id="ARBA00022679"/>
    </source>
</evidence>
<keyword evidence="6" id="KW-0028">Amino-acid biosynthesis</keyword>
<dbReference type="GO" id="GO:0009073">
    <property type="term" value="P:aromatic amino acid family biosynthetic process"/>
    <property type="evidence" value="ECO:0007669"/>
    <property type="project" value="UniProtKB-KW"/>
</dbReference>
<reference evidence="13" key="1">
    <citation type="submission" date="2020-06" db="EMBL/GenBank/DDBJ databases">
        <title>WGS assembly of Ceratodon purpureus strain R40.</title>
        <authorList>
            <person name="Carey S.B."/>
            <person name="Jenkins J."/>
            <person name="Shu S."/>
            <person name="Lovell J.T."/>
            <person name="Sreedasyam A."/>
            <person name="Maumus F."/>
            <person name="Tiley G.P."/>
            <person name="Fernandez-Pozo N."/>
            <person name="Barry K."/>
            <person name="Chen C."/>
            <person name="Wang M."/>
            <person name="Lipzen A."/>
            <person name="Daum C."/>
            <person name="Saski C.A."/>
            <person name="Payton A.C."/>
            <person name="Mcbreen J.C."/>
            <person name="Conrad R.E."/>
            <person name="Kollar L.M."/>
            <person name="Olsson S."/>
            <person name="Huttunen S."/>
            <person name="Landis J.B."/>
            <person name="Wickett N.J."/>
            <person name="Johnson M.G."/>
            <person name="Rensing S.A."/>
            <person name="Grimwood J."/>
            <person name="Schmutz J."/>
            <person name="Mcdaniel S.F."/>
        </authorList>
    </citation>
    <scope>NUCLEOTIDE SEQUENCE</scope>
    <source>
        <strain evidence="13">R40</strain>
    </source>
</reference>
<keyword evidence="9" id="KW-0418">Kinase</keyword>
<evidence type="ECO:0000313" key="13">
    <source>
        <dbReference type="EMBL" id="KAG0592072.1"/>
    </source>
</evidence>
<dbReference type="SUPFAM" id="SSF52540">
    <property type="entry name" value="P-loop containing nucleoside triphosphate hydrolases"/>
    <property type="match status" value="1"/>
</dbReference>
<dbReference type="HAMAP" id="MF_00109">
    <property type="entry name" value="Shikimate_kinase"/>
    <property type="match status" value="1"/>
</dbReference>
<evidence type="ECO:0000256" key="3">
    <source>
        <dbReference type="ARBA" id="ARBA00004842"/>
    </source>
</evidence>
<dbReference type="GO" id="GO:0009507">
    <property type="term" value="C:chloroplast"/>
    <property type="evidence" value="ECO:0007669"/>
    <property type="project" value="UniProtKB-SubCell"/>
</dbReference>
<dbReference type="InterPro" id="IPR023000">
    <property type="entry name" value="Shikimate_kinase_CS"/>
</dbReference>
<keyword evidence="10" id="KW-0067">ATP-binding</keyword>
<evidence type="ECO:0000256" key="10">
    <source>
        <dbReference type="ARBA" id="ARBA00022840"/>
    </source>
</evidence>
<comment type="subcellular location">
    <subcellularLocation>
        <location evidence="2">Plastid</location>
        <location evidence="2">Chloroplast</location>
    </subcellularLocation>
</comment>
<dbReference type="InterPro" id="IPR031322">
    <property type="entry name" value="Shikimate/glucono_kinase"/>
</dbReference>
<dbReference type="OrthoDB" id="197068at2759"/>
<comment type="catalytic activity">
    <reaction evidence="12">
        <text>shikimate + ATP = 3-phosphoshikimate + ADP + H(+)</text>
        <dbReference type="Rhea" id="RHEA:13121"/>
        <dbReference type="ChEBI" id="CHEBI:15378"/>
        <dbReference type="ChEBI" id="CHEBI:30616"/>
        <dbReference type="ChEBI" id="CHEBI:36208"/>
        <dbReference type="ChEBI" id="CHEBI:145989"/>
        <dbReference type="ChEBI" id="CHEBI:456216"/>
        <dbReference type="EC" id="2.7.1.71"/>
    </reaction>
</comment>
<dbReference type="Gene3D" id="3.40.50.300">
    <property type="entry name" value="P-loop containing nucleotide triphosphate hydrolases"/>
    <property type="match status" value="1"/>
</dbReference>
<evidence type="ECO:0000256" key="9">
    <source>
        <dbReference type="ARBA" id="ARBA00022777"/>
    </source>
</evidence>
<proteinExistence type="inferred from homology"/>
<evidence type="ECO:0000256" key="11">
    <source>
        <dbReference type="ARBA" id="ARBA00023141"/>
    </source>
</evidence>
<keyword evidence="8" id="KW-0547">Nucleotide-binding</keyword>
<dbReference type="InterPro" id="IPR000623">
    <property type="entry name" value="Shikimate_kinase/TSH1"/>
</dbReference>
<evidence type="ECO:0000313" key="14">
    <source>
        <dbReference type="Proteomes" id="UP000822688"/>
    </source>
</evidence>
<evidence type="ECO:0000256" key="2">
    <source>
        <dbReference type="ARBA" id="ARBA00004229"/>
    </source>
</evidence>
<evidence type="ECO:0000256" key="4">
    <source>
        <dbReference type="ARBA" id="ARBA00006997"/>
    </source>
</evidence>
<comment type="pathway">
    <text evidence="3">Metabolic intermediate biosynthesis; chorismate biosynthesis; chorismate from D-erythrose 4-phosphate and phosphoenolpyruvate: step 5/7.</text>
</comment>
<dbReference type="AlphaFoldDB" id="A0A8T0JAB9"/>
<dbReference type="PROSITE" id="PS01128">
    <property type="entry name" value="SHIKIMATE_KINASE"/>
    <property type="match status" value="1"/>
</dbReference>
<dbReference type="CDD" id="cd00464">
    <property type="entry name" value="SK"/>
    <property type="match status" value="1"/>
</dbReference>
<dbReference type="GO" id="GO:0008652">
    <property type="term" value="P:amino acid biosynthetic process"/>
    <property type="evidence" value="ECO:0007669"/>
    <property type="project" value="UniProtKB-KW"/>
</dbReference>
<dbReference type="PRINTS" id="PR01100">
    <property type="entry name" value="SHIKIMTKNASE"/>
</dbReference>
<keyword evidence="14" id="KW-1185">Reference proteome</keyword>
<dbReference type="GO" id="GO:0005829">
    <property type="term" value="C:cytosol"/>
    <property type="evidence" value="ECO:0007669"/>
    <property type="project" value="TreeGrafter"/>
</dbReference>
<comment type="function">
    <text evidence="1">Catalyzes the specific phosphorylation of the 3-hydroxyl group of shikimic acid using ATP as a cosubstrate.</text>
</comment>
<keyword evidence="11" id="KW-0057">Aromatic amino acid biosynthesis</keyword>
<comment type="caution">
    <text evidence="13">The sequence shown here is derived from an EMBL/GenBank/DDBJ whole genome shotgun (WGS) entry which is preliminary data.</text>
</comment>
<sequence length="330" mass="35821">MAVAVGVGVGRAVAFSSNPRCAPWKEVSSWESVVQVAVQPSTSGRALSWRVECAQPRGGRGRWEVCATRNEAARDQILVENDVGVFVSSNAVQAPDVEIDSSGAADGQALLSNFEGLLKKKSEEVVELNEGSTIFLVGMMASGKSTVGRVLADALGYSFFDSDEVIESYVGGLPVKEIFRQHSETAFRDLETRALRELSGANSLVVATGGGAVVRDGNWDYLRDGITVWLDVPVEDLARRVTTVGTESRPLLGGDCCDFEKAFSKLSKLMETREQYYDRAHCRLSFRDLASRLHLTGVDALTPTAIAVQVLEEITRILQEGVYIRPPVGY</sequence>
<evidence type="ECO:0000256" key="12">
    <source>
        <dbReference type="ARBA" id="ARBA00048567"/>
    </source>
</evidence>
<organism evidence="13 14">
    <name type="scientific">Ceratodon purpureus</name>
    <name type="common">Fire moss</name>
    <name type="synonym">Dicranum purpureum</name>
    <dbReference type="NCBI Taxonomy" id="3225"/>
    <lineage>
        <taxon>Eukaryota</taxon>
        <taxon>Viridiplantae</taxon>
        <taxon>Streptophyta</taxon>
        <taxon>Embryophyta</taxon>
        <taxon>Bryophyta</taxon>
        <taxon>Bryophytina</taxon>
        <taxon>Bryopsida</taxon>
        <taxon>Dicranidae</taxon>
        <taxon>Pseudoditrichales</taxon>
        <taxon>Ditrichaceae</taxon>
        <taxon>Ceratodon</taxon>
    </lineage>
</organism>
<dbReference type="GO" id="GO:0005524">
    <property type="term" value="F:ATP binding"/>
    <property type="evidence" value="ECO:0007669"/>
    <property type="project" value="UniProtKB-KW"/>
</dbReference>
<evidence type="ECO:0000256" key="1">
    <source>
        <dbReference type="ARBA" id="ARBA00002641"/>
    </source>
</evidence>
<accession>A0A8T0JAB9</accession>
<dbReference type="InterPro" id="IPR027417">
    <property type="entry name" value="P-loop_NTPase"/>
</dbReference>
<dbReference type="PANTHER" id="PTHR21087">
    <property type="entry name" value="SHIKIMATE KINASE"/>
    <property type="match status" value="1"/>
</dbReference>
<protein>
    <recommendedName>
        <fullName evidence="5">shikimate kinase</fullName>
        <ecNumber evidence="5">2.7.1.71</ecNumber>
    </recommendedName>
</protein>
<dbReference type="Pfam" id="PF01202">
    <property type="entry name" value="SKI"/>
    <property type="match status" value="1"/>
</dbReference>
<keyword evidence="7" id="KW-0808">Transferase</keyword>
<gene>
    <name evidence="13" type="ORF">KC19_1G222800</name>
</gene>
<comment type="similarity">
    <text evidence="4">Belongs to the shikimate kinase family.</text>
</comment>
<name>A0A8T0JAB9_CERPU</name>
<dbReference type="Proteomes" id="UP000822688">
    <property type="component" value="Chromosome 1"/>
</dbReference>
<evidence type="ECO:0000256" key="5">
    <source>
        <dbReference type="ARBA" id="ARBA00012154"/>
    </source>
</evidence>
<dbReference type="FunFam" id="3.40.50.300:FF:001033">
    <property type="entry name" value="Shikimate kinase 2, chloroplastic"/>
    <property type="match status" value="1"/>
</dbReference>
<dbReference type="EC" id="2.7.1.71" evidence="5"/>
<evidence type="ECO:0000256" key="6">
    <source>
        <dbReference type="ARBA" id="ARBA00022605"/>
    </source>
</evidence>
<dbReference type="PANTHER" id="PTHR21087:SF16">
    <property type="entry name" value="SHIKIMATE KINASE 1, CHLOROPLASTIC"/>
    <property type="match status" value="1"/>
</dbReference>
<dbReference type="GO" id="GO:0004765">
    <property type="term" value="F:shikimate kinase activity"/>
    <property type="evidence" value="ECO:0007669"/>
    <property type="project" value="UniProtKB-EC"/>
</dbReference>
<dbReference type="EMBL" id="CM026421">
    <property type="protein sequence ID" value="KAG0592072.1"/>
    <property type="molecule type" value="Genomic_DNA"/>
</dbReference>
<evidence type="ECO:0000256" key="8">
    <source>
        <dbReference type="ARBA" id="ARBA00022741"/>
    </source>
</evidence>